<organism evidence="7 8">
    <name type="scientific">Metabacillus arenae</name>
    <dbReference type="NCBI Taxonomy" id="2771434"/>
    <lineage>
        <taxon>Bacteria</taxon>
        <taxon>Bacillati</taxon>
        <taxon>Bacillota</taxon>
        <taxon>Bacilli</taxon>
        <taxon>Bacillales</taxon>
        <taxon>Bacillaceae</taxon>
        <taxon>Metabacillus</taxon>
    </lineage>
</organism>
<gene>
    <name evidence="7" type="ORF">IC621_22515</name>
</gene>
<evidence type="ECO:0000313" key="7">
    <source>
        <dbReference type="EMBL" id="MBD1382978.1"/>
    </source>
</evidence>
<comment type="subcellular location">
    <subcellularLocation>
        <location evidence="1">Cell membrane</location>
        <topology evidence="1">Multi-pass membrane protein</topology>
    </subcellularLocation>
</comment>
<dbReference type="AlphaFoldDB" id="A0A926NLU8"/>
<feature type="transmembrane region" description="Helical" evidence="6">
    <location>
        <begin position="64"/>
        <end position="81"/>
    </location>
</feature>
<evidence type="ECO:0000256" key="4">
    <source>
        <dbReference type="ARBA" id="ARBA00022989"/>
    </source>
</evidence>
<dbReference type="PANTHER" id="PTHR33931:SF2">
    <property type="entry name" value="HOLIN-LIKE PROTEIN CIDA"/>
    <property type="match status" value="1"/>
</dbReference>
<dbReference type="Proteomes" id="UP000626844">
    <property type="component" value="Unassembled WGS sequence"/>
</dbReference>
<evidence type="ECO:0000313" key="8">
    <source>
        <dbReference type="Proteomes" id="UP000626844"/>
    </source>
</evidence>
<sequence>MIRFIVQFFTILVFYLAANILVKWLDLPVPGSIVGMALLFLALLLGVCKLSWVEMVAQLHVKHITLLFIPFAVGVLHYTGYFRTEGFKLAVILVTSSLLVLLVTAFTAEYYEIKNKRGEQNDHDG</sequence>
<protein>
    <submittedName>
        <fullName evidence="7">CidA/LrgA family protein</fullName>
    </submittedName>
</protein>
<evidence type="ECO:0000256" key="5">
    <source>
        <dbReference type="ARBA" id="ARBA00023136"/>
    </source>
</evidence>
<dbReference type="InterPro" id="IPR005538">
    <property type="entry name" value="LrgA/CidA"/>
</dbReference>
<keyword evidence="3 6" id="KW-0812">Transmembrane</keyword>
<dbReference type="EMBL" id="JACXAI010000040">
    <property type="protein sequence ID" value="MBD1382978.1"/>
    <property type="molecule type" value="Genomic_DNA"/>
</dbReference>
<feature type="transmembrane region" description="Helical" evidence="6">
    <location>
        <begin position="31"/>
        <end position="52"/>
    </location>
</feature>
<proteinExistence type="predicted"/>
<keyword evidence="2" id="KW-1003">Cell membrane</keyword>
<evidence type="ECO:0000256" key="1">
    <source>
        <dbReference type="ARBA" id="ARBA00004651"/>
    </source>
</evidence>
<feature type="transmembrane region" description="Helical" evidence="6">
    <location>
        <begin position="87"/>
        <end position="108"/>
    </location>
</feature>
<dbReference type="RefSeq" id="WP_191161690.1">
    <property type="nucleotide sequence ID" value="NZ_JACXAI010000040.1"/>
</dbReference>
<dbReference type="Pfam" id="PF03788">
    <property type="entry name" value="LrgA"/>
    <property type="match status" value="1"/>
</dbReference>
<comment type="caution">
    <text evidence="7">The sequence shown here is derived from an EMBL/GenBank/DDBJ whole genome shotgun (WGS) entry which is preliminary data.</text>
</comment>
<reference evidence="7" key="1">
    <citation type="submission" date="2020-09" db="EMBL/GenBank/DDBJ databases">
        <title>A novel bacterium of genus Bacillus, isolated from South China Sea.</title>
        <authorList>
            <person name="Huang H."/>
            <person name="Mo K."/>
            <person name="Hu Y."/>
        </authorList>
    </citation>
    <scope>NUCLEOTIDE SEQUENCE</scope>
    <source>
        <strain evidence="7">IB182487</strain>
    </source>
</reference>
<keyword evidence="4 6" id="KW-1133">Transmembrane helix</keyword>
<evidence type="ECO:0000256" key="6">
    <source>
        <dbReference type="SAM" id="Phobius"/>
    </source>
</evidence>
<feature type="transmembrane region" description="Helical" evidence="6">
    <location>
        <begin position="5"/>
        <end position="25"/>
    </location>
</feature>
<dbReference type="PANTHER" id="PTHR33931">
    <property type="entry name" value="HOLIN-LIKE PROTEIN CIDA-RELATED"/>
    <property type="match status" value="1"/>
</dbReference>
<name>A0A926NLU8_9BACI</name>
<dbReference type="GO" id="GO:0005886">
    <property type="term" value="C:plasma membrane"/>
    <property type="evidence" value="ECO:0007669"/>
    <property type="project" value="UniProtKB-SubCell"/>
</dbReference>
<keyword evidence="5 6" id="KW-0472">Membrane</keyword>
<evidence type="ECO:0000256" key="2">
    <source>
        <dbReference type="ARBA" id="ARBA00022475"/>
    </source>
</evidence>
<keyword evidence="8" id="KW-1185">Reference proteome</keyword>
<accession>A0A926NLU8</accession>
<evidence type="ECO:0000256" key="3">
    <source>
        <dbReference type="ARBA" id="ARBA00022692"/>
    </source>
</evidence>